<accession>A0ABV8N2W3</accession>
<evidence type="ECO:0000313" key="1">
    <source>
        <dbReference type="EMBL" id="MFC4186136.1"/>
    </source>
</evidence>
<protein>
    <submittedName>
        <fullName evidence="1">Uncharacterized protein</fullName>
    </submittedName>
</protein>
<dbReference type="Proteomes" id="UP001595871">
    <property type="component" value="Unassembled WGS sequence"/>
</dbReference>
<dbReference type="RefSeq" id="WP_200696597.1">
    <property type="nucleotide sequence ID" value="NZ_BAAAYA010000010.1"/>
</dbReference>
<sequence>MQSGVGCAFRDKQRGGVGCLAVVRHAPCVELVQQEPMGEVRATLGGAEPLE</sequence>
<dbReference type="EMBL" id="JBHSCF010000010">
    <property type="protein sequence ID" value="MFC4186136.1"/>
    <property type="molecule type" value="Genomic_DNA"/>
</dbReference>
<gene>
    <name evidence="1" type="ORF">ACFO3R_07020</name>
</gene>
<comment type="caution">
    <text evidence="1">The sequence shown here is derived from an EMBL/GenBank/DDBJ whole genome shotgun (WGS) entry which is preliminary data.</text>
</comment>
<reference evidence="2" key="1">
    <citation type="journal article" date="2019" name="Int. J. Syst. Evol. Microbiol.">
        <title>The Global Catalogue of Microorganisms (GCM) 10K type strain sequencing project: providing services to taxonomists for standard genome sequencing and annotation.</title>
        <authorList>
            <consortium name="The Broad Institute Genomics Platform"/>
            <consortium name="The Broad Institute Genome Sequencing Center for Infectious Disease"/>
            <person name="Wu L."/>
            <person name="Ma J."/>
        </authorList>
    </citation>
    <scope>NUCLEOTIDE SEQUENCE [LARGE SCALE GENOMIC DNA]</scope>
    <source>
        <strain evidence="2">CCM 3243</strain>
    </source>
</reference>
<name>A0ABV8N2W3_9ACTN</name>
<evidence type="ECO:0000313" key="2">
    <source>
        <dbReference type="Proteomes" id="UP001595871"/>
    </source>
</evidence>
<proteinExistence type="predicted"/>
<keyword evidence="2" id="KW-1185">Reference proteome</keyword>
<organism evidence="1 2">
    <name type="scientific">Streptomyces flavovirens</name>
    <dbReference type="NCBI Taxonomy" id="52258"/>
    <lineage>
        <taxon>Bacteria</taxon>
        <taxon>Bacillati</taxon>
        <taxon>Actinomycetota</taxon>
        <taxon>Actinomycetes</taxon>
        <taxon>Kitasatosporales</taxon>
        <taxon>Streptomycetaceae</taxon>
        <taxon>Streptomyces</taxon>
    </lineage>
</organism>